<feature type="domain" description="HTH cro/C1-type" evidence="5">
    <location>
        <begin position="7"/>
        <end position="60"/>
    </location>
</feature>
<dbReference type="PANTHER" id="PTHR40661:SF3">
    <property type="entry name" value="FELS-1 PROPHAGE TRANSCRIPTIONAL REGULATOR"/>
    <property type="match status" value="1"/>
</dbReference>
<dbReference type="SUPFAM" id="SSF47413">
    <property type="entry name" value="lambda repressor-like DNA-binding domains"/>
    <property type="match status" value="1"/>
</dbReference>
<feature type="compositionally biased region" description="Basic and acidic residues" evidence="4">
    <location>
        <begin position="95"/>
        <end position="104"/>
    </location>
</feature>
<evidence type="ECO:0000313" key="7">
    <source>
        <dbReference type="Proteomes" id="UP000295807"/>
    </source>
</evidence>
<keyword evidence="2" id="KW-0238">DNA-binding</keyword>
<dbReference type="PANTHER" id="PTHR40661">
    <property type="match status" value="1"/>
</dbReference>
<dbReference type="SUPFAM" id="SSF51306">
    <property type="entry name" value="LexA/Signal peptidase"/>
    <property type="match status" value="1"/>
</dbReference>
<evidence type="ECO:0000259" key="5">
    <source>
        <dbReference type="PROSITE" id="PS50943"/>
    </source>
</evidence>
<organism evidence="6 7">
    <name type="scientific">Anseongella ginsenosidimutans</name>
    <dbReference type="NCBI Taxonomy" id="496056"/>
    <lineage>
        <taxon>Bacteria</taxon>
        <taxon>Pseudomonadati</taxon>
        <taxon>Bacteroidota</taxon>
        <taxon>Sphingobacteriia</taxon>
        <taxon>Sphingobacteriales</taxon>
        <taxon>Sphingobacteriaceae</taxon>
        <taxon>Anseongella</taxon>
    </lineage>
</organism>
<name>A0A4R3KWF9_9SPHI</name>
<dbReference type="Gene3D" id="1.10.260.40">
    <property type="entry name" value="lambda repressor-like DNA-binding domains"/>
    <property type="match status" value="1"/>
</dbReference>
<dbReference type="CDD" id="cd00093">
    <property type="entry name" value="HTH_XRE"/>
    <property type="match status" value="1"/>
</dbReference>
<dbReference type="OrthoDB" id="796548at2"/>
<evidence type="ECO:0000313" key="6">
    <source>
        <dbReference type="EMBL" id="TCS90109.1"/>
    </source>
</evidence>
<dbReference type="InterPro" id="IPR036286">
    <property type="entry name" value="LexA/Signal_pep-like_sf"/>
</dbReference>
<dbReference type="PROSITE" id="PS50943">
    <property type="entry name" value="HTH_CROC1"/>
    <property type="match status" value="1"/>
</dbReference>
<dbReference type="InterPro" id="IPR001387">
    <property type="entry name" value="Cro/C1-type_HTH"/>
</dbReference>
<evidence type="ECO:0000256" key="3">
    <source>
        <dbReference type="ARBA" id="ARBA00023163"/>
    </source>
</evidence>
<keyword evidence="1" id="KW-0805">Transcription regulation</keyword>
<dbReference type="EMBL" id="SMAD01000001">
    <property type="protein sequence ID" value="TCS90109.1"/>
    <property type="molecule type" value="Genomic_DNA"/>
</dbReference>
<accession>A0A4R3KWF9</accession>
<evidence type="ECO:0000256" key="4">
    <source>
        <dbReference type="SAM" id="MobiDB-lite"/>
    </source>
</evidence>
<dbReference type="InterPro" id="IPR010982">
    <property type="entry name" value="Lambda_DNA-bd_dom_sf"/>
</dbReference>
<evidence type="ECO:0000256" key="1">
    <source>
        <dbReference type="ARBA" id="ARBA00023015"/>
    </source>
</evidence>
<gene>
    <name evidence="6" type="ORF">EDD80_101307</name>
</gene>
<keyword evidence="7" id="KW-1185">Reference proteome</keyword>
<dbReference type="CDD" id="cd06529">
    <property type="entry name" value="S24_LexA-like"/>
    <property type="match status" value="1"/>
</dbReference>
<dbReference type="InterPro" id="IPR039418">
    <property type="entry name" value="LexA-like"/>
</dbReference>
<reference evidence="6 7" key="1">
    <citation type="submission" date="2019-03" db="EMBL/GenBank/DDBJ databases">
        <title>Genomic Encyclopedia of Type Strains, Phase IV (KMG-IV): sequencing the most valuable type-strain genomes for metagenomic binning, comparative biology and taxonomic classification.</title>
        <authorList>
            <person name="Goeker M."/>
        </authorList>
    </citation>
    <scope>NUCLEOTIDE SEQUENCE [LARGE SCALE GENOMIC DNA]</scope>
    <source>
        <strain evidence="6 7">DSM 21100</strain>
    </source>
</reference>
<feature type="region of interest" description="Disordered" evidence="4">
    <location>
        <begin position="81"/>
        <end position="110"/>
    </location>
</feature>
<protein>
    <submittedName>
        <fullName evidence="6">Phage repressor protein C with HTH and peptisase S24 domain</fullName>
    </submittedName>
</protein>
<dbReference type="Gene3D" id="2.10.109.10">
    <property type="entry name" value="Umud Fragment, subunit A"/>
    <property type="match status" value="1"/>
</dbReference>
<proteinExistence type="predicted"/>
<dbReference type="GO" id="GO:0003677">
    <property type="term" value="F:DNA binding"/>
    <property type="evidence" value="ECO:0007669"/>
    <property type="project" value="UniProtKB-KW"/>
</dbReference>
<sequence length="242" mass="27064">MNEHLRMKALRRALNLSQGDLAKAIGRRQGSISDIERGRNSVDGVTHLLKLAFQANPEWLKTGEGDMFLPGGPLTGKAVQAGLSQQSEEGAGSPEEERNREENRTGVPYFSTKLHEGEYGREEGFSLVNEAPEYYIDFMPFNDCTAYLPYYGESMYPRYLHGDIIAVKAVKNPDIILWGEAYLVITDENANSLKTIRLLAEHKDKKKVILRAVNPAFSGDIVIEKRSILSLHLVKGKITVMI</sequence>
<dbReference type="AlphaFoldDB" id="A0A4R3KWF9"/>
<comment type="caution">
    <text evidence="6">The sequence shown here is derived from an EMBL/GenBank/DDBJ whole genome shotgun (WGS) entry which is preliminary data.</text>
</comment>
<keyword evidence="3" id="KW-0804">Transcription</keyword>
<dbReference type="Proteomes" id="UP000295807">
    <property type="component" value="Unassembled WGS sequence"/>
</dbReference>
<evidence type="ECO:0000256" key="2">
    <source>
        <dbReference type="ARBA" id="ARBA00023125"/>
    </source>
</evidence>
<dbReference type="RefSeq" id="WP_132127566.1">
    <property type="nucleotide sequence ID" value="NZ_CP042432.1"/>
</dbReference>
<dbReference type="SMART" id="SM00530">
    <property type="entry name" value="HTH_XRE"/>
    <property type="match status" value="1"/>
</dbReference>
<dbReference type="Pfam" id="PF01381">
    <property type="entry name" value="HTH_3"/>
    <property type="match status" value="1"/>
</dbReference>